<dbReference type="EMBL" id="VCIA01000001">
    <property type="protein sequence ID" value="TMN23867.1"/>
    <property type="molecule type" value="Genomic_DNA"/>
</dbReference>
<dbReference type="GO" id="GO:0006537">
    <property type="term" value="P:glutamate biosynthetic process"/>
    <property type="evidence" value="ECO:0007669"/>
    <property type="project" value="InterPro"/>
</dbReference>
<dbReference type="Proteomes" id="UP000306980">
    <property type="component" value="Unassembled WGS sequence"/>
</dbReference>
<feature type="transmembrane region" description="Helical" evidence="3">
    <location>
        <begin position="6"/>
        <end position="25"/>
    </location>
</feature>
<dbReference type="PANTHER" id="PTHR43819">
    <property type="entry name" value="ARCHAEAL-TYPE GLUTAMATE SYNTHASE [NADPH]"/>
    <property type="match status" value="1"/>
</dbReference>
<proteinExistence type="inferred from homology"/>
<dbReference type="InterPro" id="IPR013785">
    <property type="entry name" value="Aldolase_TIM"/>
</dbReference>
<keyword evidence="3" id="KW-0812">Transmembrane</keyword>
<evidence type="ECO:0000313" key="5">
    <source>
        <dbReference type="EMBL" id="TMN23867.1"/>
    </source>
</evidence>
<comment type="similarity">
    <text evidence="1 2">Belongs to the glutamate synthase family.</text>
</comment>
<gene>
    <name evidence="5" type="ORF">FFL34_12010</name>
</gene>
<comment type="caution">
    <text evidence="5">The sequence shown here is derived from an EMBL/GenBank/DDBJ whole genome shotgun (WGS) entry which is preliminary data.</text>
</comment>
<dbReference type="Pfam" id="PF01645">
    <property type="entry name" value="Glu_synthase"/>
    <property type="match status" value="1"/>
</dbReference>
<evidence type="ECO:0000256" key="3">
    <source>
        <dbReference type="SAM" id="Phobius"/>
    </source>
</evidence>
<dbReference type="OrthoDB" id="9758182at2"/>
<reference evidence="5 6" key="1">
    <citation type="submission" date="2019-05" db="EMBL/GenBank/DDBJ databases">
        <title>Genomic analysis of Lentibacillus sp. NKC220-2.</title>
        <authorList>
            <person name="Oh Y.J."/>
        </authorList>
    </citation>
    <scope>NUCLEOTIDE SEQUENCE [LARGE SCALE GENOMIC DNA]</scope>
    <source>
        <strain evidence="5 6">NKC220-2</strain>
    </source>
</reference>
<dbReference type="AlphaFoldDB" id="A0A5S3QQC9"/>
<keyword evidence="3" id="KW-0472">Membrane</keyword>
<evidence type="ECO:0000256" key="2">
    <source>
        <dbReference type="PIRNR" id="PIRNR006429"/>
    </source>
</evidence>
<dbReference type="RefSeq" id="WP_138604734.1">
    <property type="nucleotide sequence ID" value="NZ_VCIA01000001.1"/>
</dbReference>
<evidence type="ECO:0000259" key="4">
    <source>
        <dbReference type="Pfam" id="PF01645"/>
    </source>
</evidence>
<sequence>MTNGLLITIIVIIGAALVVPLYFFLRIYSHDVKQKQHSILRNFPVLGKVRYILEKVGPEFRQYLFHNNNEGRPFNRREFEYVYKAAKYNDRMIGYGSERPYNEEGMYIVNSMFPKQQEEMKIDQFPKINTRLYKIDNENLFSRKEHTEKGDLDPFYLAEDDTIILGKHTVRNPFTIKGFIGQSAMSYGSLGDHAITALSKGLGLAGGTWMNTGEGSVSPYHLAGDVDMIMQVSSGLFGVRTVDGAFSWEAFKQKSEIKQIKAFELKLAQGAKQRGGHVDGKKVTEEIAEIRHVTPWETINSPNRFHEFDDARGLLAFLDRMRDVGGKPVGTKIVIGDEAQIEDYVKTMKELDIVPDFITLDGGDGGSGATYYGLAEAVGLPTFAGLPLLDDMLKKYGLRDRTHIIASGKLLTPDKIVMALTLGADMVNIARGFMLSVGCIMAQVCHTNKCPAGVATTDPKLQNGLSVEEKKFRVCNYLIALRQSVFEMAAVAGIDSPRKFDREHIVYKDRFNAVTKMNNYSGIS</sequence>
<name>A0A5S3QQC9_9BACI</name>
<dbReference type="Gene3D" id="3.20.20.70">
    <property type="entry name" value="Aldolase class I"/>
    <property type="match status" value="1"/>
</dbReference>
<dbReference type="PANTHER" id="PTHR43819:SF1">
    <property type="entry name" value="ARCHAEAL-TYPE GLUTAMATE SYNTHASE [NADPH]"/>
    <property type="match status" value="1"/>
</dbReference>
<evidence type="ECO:0000256" key="1">
    <source>
        <dbReference type="ARBA" id="ARBA00009716"/>
    </source>
</evidence>
<keyword evidence="3" id="KW-1133">Transmembrane helix</keyword>
<feature type="domain" description="Glutamate synthase" evidence="4">
    <location>
        <begin position="117"/>
        <end position="494"/>
    </location>
</feature>
<dbReference type="SUPFAM" id="SSF51395">
    <property type="entry name" value="FMN-linked oxidoreductases"/>
    <property type="match status" value="1"/>
</dbReference>
<dbReference type="PIRSF" id="PIRSF006429">
    <property type="entry name" value="GOGAT_lg_2"/>
    <property type="match status" value="1"/>
</dbReference>
<evidence type="ECO:0000313" key="6">
    <source>
        <dbReference type="Proteomes" id="UP000306980"/>
    </source>
</evidence>
<organism evidence="5 6">
    <name type="scientific">Lentibacillus cibarius</name>
    <dbReference type="NCBI Taxonomy" id="2583219"/>
    <lineage>
        <taxon>Bacteria</taxon>
        <taxon>Bacillati</taxon>
        <taxon>Bacillota</taxon>
        <taxon>Bacilli</taxon>
        <taxon>Bacillales</taxon>
        <taxon>Bacillaceae</taxon>
        <taxon>Lentibacillus</taxon>
    </lineage>
</organism>
<dbReference type="InterPro" id="IPR002932">
    <property type="entry name" value="Glu_synthdom"/>
</dbReference>
<protein>
    <submittedName>
        <fullName evidence="5">FMN-binding glutamate synthase family protein</fullName>
    </submittedName>
</protein>
<dbReference type="CDD" id="cd02808">
    <property type="entry name" value="GltS_FMN"/>
    <property type="match status" value="1"/>
</dbReference>
<accession>A0A5S3QQC9</accession>
<dbReference type="GO" id="GO:0015930">
    <property type="term" value="F:glutamate synthase activity"/>
    <property type="evidence" value="ECO:0007669"/>
    <property type="project" value="InterPro"/>
</dbReference>
<dbReference type="InterPro" id="IPR024188">
    <property type="entry name" value="GltB"/>
</dbReference>